<dbReference type="Pfam" id="PF12784">
    <property type="entry name" value="PDDEXK_2"/>
    <property type="match status" value="1"/>
</dbReference>
<proteinExistence type="predicted"/>
<gene>
    <name evidence="1" type="ORF">IAC42_09430</name>
</gene>
<accession>A0A9D9HBT8</accession>
<evidence type="ECO:0000313" key="2">
    <source>
        <dbReference type="Proteomes" id="UP000823633"/>
    </source>
</evidence>
<evidence type="ECO:0000313" key="1">
    <source>
        <dbReference type="EMBL" id="MBO8443957.1"/>
    </source>
</evidence>
<name>A0A9D9HBT8_9SPIR</name>
<dbReference type="AlphaFoldDB" id="A0A9D9HBT8"/>
<sequence>MTTEKPFLNEDQIIRHEAFESWLAHQTLFDDSFFTVFFHNKSVATSMVRTLLESEEVRLAHSATQVEFRNPGFKTCRFDMLAQTSDGQLVVTEVQKALAEGPPERWRFYSSILDTRMPLKAGDEYSGLPETWLFVIFPTDPIGDGQFIYRFERRERFSHRPMGDRSHIVYINAAKATAETQLGRMVLSMRCDKADDMVYNEFVDWMRDLKTGNVAKEYEKMLINEFDPMWDGVRDRVEAIGERRATKKEQDRIARNMLLRGQPKDFVSQCTSLSAQEVDEIARSLGYGG</sequence>
<protein>
    <submittedName>
        <fullName evidence="1">PD-(D/E)XK nuclease family transposase</fullName>
    </submittedName>
</protein>
<dbReference type="EMBL" id="JADIMU010000065">
    <property type="protein sequence ID" value="MBO8443957.1"/>
    <property type="molecule type" value="Genomic_DNA"/>
</dbReference>
<dbReference type="Proteomes" id="UP000823633">
    <property type="component" value="Unassembled WGS sequence"/>
</dbReference>
<reference evidence="1" key="2">
    <citation type="journal article" date="2021" name="PeerJ">
        <title>Extensive microbial diversity within the chicken gut microbiome revealed by metagenomics and culture.</title>
        <authorList>
            <person name="Gilroy R."/>
            <person name="Ravi A."/>
            <person name="Getino M."/>
            <person name="Pursley I."/>
            <person name="Horton D.L."/>
            <person name="Alikhan N.F."/>
            <person name="Baker D."/>
            <person name="Gharbi K."/>
            <person name="Hall N."/>
            <person name="Watson M."/>
            <person name="Adriaenssens E.M."/>
            <person name="Foster-Nyarko E."/>
            <person name="Jarju S."/>
            <person name="Secka A."/>
            <person name="Antonio M."/>
            <person name="Oren A."/>
            <person name="Chaudhuri R.R."/>
            <person name="La Ragione R."/>
            <person name="Hildebrand F."/>
            <person name="Pallen M.J."/>
        </authorList>
    </citation>
    <scope>NUCLEOTIDE SEQUENCE</scope>
    <source>
        <strain evidence="1">11167</strain>
    </source>
</reference>
<comment type="caution">
    <text evidence="1">The sequence shown here is derived from an EMBL/GenBank/DDBJ whole genome shotgun (WGS) entry which is preliminary data.</text>
</comment>
<reference evidence="1" key="1">
    <citation type="submission" date="2020-10" db="EMBL/GenBank/DDBJ databases">
        <authorList>
            <person name="Gilroy R."/>
        </authorList>
    </citation>
    <scope>NUCLEOTIDE SEQUENCE</scope>
    <source>
        <strain evidence="1">11167</strain>
    </source>
</reference>
<organism evidence="1 2">
    <name type="scientific">Candidatus Aphodenecus pullistercoris</name>
    <dbReference type="NCBI Taxonomy" id="2840669"/>
    <lineage>
        <taxon>Bacteria</taxon>
        <taxon>Pseudomonadati</taxon>
        <taxon>Spirochaetota</taxon>
        <taxon>Spirochaetia</taxon>
        <taxon>Spirochaetales</taxon>
        <taxon>Candidatus Aphodenecus</taxon>
    </lineage>
</organism>